<keyword evidence="2" id="KW-0812">Transmembrane</keyword>
<evidence type="ECO:0000313" key="3">
    <source>
        <dbReference type="EMBL" id="KAK8768113.1"/>
    </source>
</evidence>
<feature type="compositionally biased region" description="Basic and acidic residues" evidence="1">
    <location>
        <begin position="156"/>
        <end position="193"/>
    </location>
</feature>
<feature type="compositionally biased region" description="Basic and acidic residues" evidence="1">
    <location>
        <begin position="133"/>
        <end position="146"/>
    </location>
</feature>
<feature type="compositionally biased region" description="Basic residues" evidence="1">
    <location>
        <begin position="213"/>
        <end position="222"/>
    </location>
</feature>
<keyword evidence="2" id="KW-1133">Transmembrane helix</keyword>
<name>A0AAQ4E073_AMBAM</name>
<evidence type="ECO:0000256" key="1">
    <source>
        <dbReference type="SAM" id="MobiDB-lite"/>
    </source>
</evidence>
<dbReference type="AlphaFoldDB" id="A0AAQ4E073"/>
<reference evidence="3 4" key="1">
    <citation type="journal article" date="2023" name="Arcadia Sci">
        <title>De novo assembly of a long-read Amblyomma americanum tick genome.</title>
        <authorList>
            <person name="Chou S."/>
            <person name="Poskanzer K.E."/>
            <person name="Rollins M."/>
            <person name="Thuy-Boun P.S."/>
        </authorList>
    </citation>
    <scope>NUCLEOTIDE SEQUENCE [LARGE SCALE GENOMIC DNA]</scope>
    <source>
        <strain evidence="3">F_SG_1</strain>
        <tissue evidence="3">Salivary glands</tissue>
    </source>
</reference>
<comment type="caution">
    <text evidence="3">The sequence shown here is derived from an EMBL/GenBank/DDBJ whole genome shotgun (WGS) entry which is preliminary data.</text>
</comment>
<organism evidence="3 4">
    <name type="scientific">Amblyomma americanum</name>
    <name type="common">Lone star tick</name>
    <dbReference type="NCBI Taxonomy" id="6943"/>
    <lineage>
        <taxon>Eukaryota</taxon>
        <taxon>Metazoa</taxon>
        <taxon>Ecdysozoa</taxon>
        <taxon>Arthropoda</taxon>
        <taxon>Chelicerata</taxon>
        <taxon>Arachnida</taxon>
        <taxon>Acari</taxon>
        <taxon>Parasitiformes</taxon>
        <taxon>Ixodida</taxon>
        <taxon>Ixodoidea</taxon>
        <taxon>Ixodidae</taxon>
        <taxon>Amblyomminae</taxon>
        <taxon>Amblyomma</taxon>
    </lineage>
</organism>
<accession>A0AAQ4E073</accession>
<feature type="region of interest" description="Disordered" evidence="1">
    <location>
        <begin position="80"/>
        <end position="282"/>
    </location>
</feature>
<proteinExistence type="predicted"/>
<keyword evidence="4" id="KW-1185">Reference proteome</keyword>
<dbReference type="Proteomes" id="UP001321473">
    <property type="component" value="Unassembled WGS sequence"/>
</dbReference>
<dbReference type="EMBL" id="JARKHS020024493">
    <property type="protein sequence ID" value="KAK8768113.1"/>
    <property type="molecule type" value="Genomic_DNA"/>
</dbReference>
<protein>
    <submittedName>
        <fullName evidence="3">Uncharacterized protein</fullName>
    </submittedName>
</protein>
<keyword evidence="2" id="KW-0472">Membrane</keyword>
<gene>
    <name evidence="3" type="ORF">V5799_005105</name>
</gene>
<sequence length="282" mass="30096">MSNESYGDVVALSLVLVSAILLAVFAWLLMRKYRKEMQKTDLFMLPKLAGTPVTTPPALEFPVVDRTTHLAAFAVREQVTADREASTSASQTVVKAITPEETGAGMQADEGGISRSGVDDKGKPSAYVKKKPSVHDKKKPPVDSETKPPANNKTKPPVDNESKPSADESTKPPADDETKSAAERKGKHKDSSRVSRRKDSRRSSIASAERSSTVKRKSKRHRSEGASTDAAKSKTGDEPSVTSSSSLHKTEPPAAEATTTRDAASVPTTAPCDVTESPVVGQ</sequence>
<feature type="transmembrane region" description="Helical" evidence="2">
    <location>
        <begin position="6"/>
        <end position="29"/>
    </location>
</feature>
<evidence type="ECO:0000256" key="2">
    <source>
        <dbReference type="SAM" id="Phobius"/>
    </source>
</evidence>
<evidence type="ECO:0000313" key="4">
    <source>
        <dbReference type="Proteomes" id="UP001321473"/>
    </source>
</evidence>